<evidence type="ECO:0000313" key="3">
    <source>
        <dbReference type="Proteomes" id="UP000195602"/>
    </source>
</evidence>
<organism evidence="2 3">
    <name type="scientific">Clavispora lusitaniae</name>
    <name type="common">Candida lusitaniae</name>
    <dbReference type="NCBI Taxonomy" id="36911"/>
    <lineage>
        <taxon>Eukaryota</taxon>
        <taxon>Fungi</taxon>
        <taxon>Dikarya</taxon>
        <taxon>Ascomycota</taxon>
        <taxon>Saccharomycotina</taxon>
        <taxon>Pichiomycetes</taxon>
        <taxon>Metschnikowiaceae</taxon>
        <taxon>Clavispora</taxon>
    </lineage>
</organism>
<comment type="caution">
    <text evidence="2">The sequence shown here is derived from an EMBL/GenBank/DDBJ whole genome shotgun (WGS) entry which is preliminary data.</text>
</comment>
<name>A0AA91Q3N9_CLALS</name>
<evidence type="ECO:0000256" key="1">
    <source>
        <dbReference type="SAM" id="MobiDB-lite"/>
    </source>
</evidence>
<feature type="compositionally biased region" description="Basic and acidic residues" evidence="1">
    <location>
        <begin position="124"/>
        <end position="138"/>
    </location>
</feature>
<dbReference type="AlphaFoldDB" id="A0AA91Q3N9"/>
<sequence length="199" mass="21813">MNDRTSIIISNLTKSDFVAAQGKSLSLAAQIKLGVLNLPDQPDFSNLVVQWSELPFLSRIVAIFKTPEAASLAYGFLEDSYNGTPLFTLPPTAKLSLQENLLQRSRSANSLSDIDPVPVPQNKDAYHEPEPQPFDADKDLPRLGIDVAELNDSAPPIRDLRRSSSVMKTLFAPPLRLDTNLASSDESPRSPTITLEETP</sequence>
<feature type="region of interest" description="Disordered" evidence="1">
    <location>
        <begin position="106"/>
        <end position="138"/>
    </location>
</feature>
<accession>A0AA91Q3N9</accession>
<evidence type="ECO:0000313" key="2">
    <source>
        <dbReference type="EMBL" id="OVF10286.1"/>
    </source>
</evidence>
<reference evidence="2 3" key="1">
    <citation type="submission" date="2017-04" db="EMBL/GenBank/DDBJ databases">
        <title>Draft genome of the yeast Clavispora lusitaniae type strain CBS 6936.</title>
        <authorList>
            <person name="Durrens P."/>
            <person name="Klopp C."/>
            <person name="Biteau N."/>
            <person name="Fitton-Ouhabi V."/>
            <person name="Dementhon K."/>
            <person name="Accoceberry I."/>
            <person name="Sherman D.J."/>
            <person name="Noel T."/>
        </authorList>
    </citation>
    <scope>NUCLEOTIDE SEQUENCE [LARGE SCALE GENOMIC DNA]</scope>
    <source>
        <strain evidence="2 3">CBS 6936</strain>
    </source>
</reference>
<gene>
    <name evidence="2" type="ORF">A9F13_02g00814</name>
</gene>
<protein>
    <submittedName>
        <fullName evidence="2">Uncharacterized protein</fullName>
    </submittedName>
</protein>
<dbReference type="EMBL" id="LYUB02000002">
    <property type="protein sequence ID" value="OVF10286.1"/>
    <property type="molecule type" value="Genomic_DNA"/>
</dbReference>
<dbReference type="KEGG" id="clus:A9F13_02g00814"/>
<proteinExistence type="predicted"/>
<feature type="compositionally biased region" description="Polar residues" evidence="1">
    <location>
        <begin position="180"/>
        <end position="199"/>
    </location>
</feature>
<dbReference type="Proteomes" id="UP000195602">
    <property type="component" value="Unassembled WGS sequence"/>
</dbReference>
<feature type="region of interest" description="Disordered" evidence="1">
    <location>
        <begin position="177"/>
        <end position="199"/>
    </location>
</feature>